<name>A0A1B1K149_RHOOP</name>
<reference evidence="4 5" key="1">
    <citation type="submission" date="2014-07" db="EMBL/GenBank/DDBJ databases">
        <authorList>
            <person name="Zhang J.E."/>
            <person name="Yang H."/>
            <person name="Guo J."/>
            <person name="Deng Z."/>
            <person name="Luo H."/>
            <person name="Luo M."/>
            <person name="Zhao B."/>
        </authorList>
    </citation>
    <scope>NUCLEOTIDE SEQUENCE [LARGE SCALE GENOMIC DNA]</scope>
    <source>
        <strain evidence="4 5">1CP</strain>
    </source>
</reference>
<dbReference type="InterPro" id="IPR003439">
    <property type="entry name" value="ABC_transporter-like_ATP-bd"/>
</dbReference>
<accession>A0A1B1K149</accession>
<dbReference type="InterPro" id="IPR027417">
    <property type="entry name" value="P-loop_NTPase"/>
</dbReference>
<dbReference type="Gene3D" id="3.40.50.300">
    <property type="entry name" value="P-loop containing nucleotide triphosphate hydrolases"/>
    <property type="match status" value="1"/>
</dbReference>
<evidence type="ECO:0000256" key="2">
    <source>
        <dbReference type="ARBA" id="ARBA00022840"/>
    </source>
</evidence>
<dbReference type="PANTHER" id="PTHR43038">
    <property type="entry name" value="ATP-BINDING CASSETTE, SUB-FAMILY H, MEMBER 1"/>
    <property type="match status" value="1"/>
</dbReference>
<organism evidence="4 5">
    <name type="scientific">Rhodococcus opacus</name>
    <name type="common">Nocardia opaca</name>
    <dbReference type="NCBI Taxonomy" id="37919"/>
    <lineage>
        <taxon>Bacteria</taxon>
        <taxon>Bacillati</taxon>
        <taxon>Actinomycetota</taxon>
        <taxon>Actinomycetes</taxon>
        <taxon>Mycobacteriales</taxon>
        <taxon>Nocardiaceae</taxon>
        <taxon>Rhodococcus</taxon>
    </lineage>
</organism>
<sequence length="291" mass="31595">MSERVAIDVRGVWRNFGAFTAVRDMSLHVRSGEIVGLIGANGAGKTTLIRMILGLEAVDRGAIDVFGAPPSRHTLRRLGYMPQSLGLYQELSVRQNVEFVAEAFGLSEQPLPEALEAVAARPVREIGLGLQRRLAFHCALSHRPELVILDEPTSGVDPLARTRLWDTIHDQADTGCGILVTTHYLQEAQQCTRLVLMSHGRPVARGTLADIIGGQRAVAVQTAEWARTFEALMRAQLPVTLDGRVVRVAGVSTADVRRALDSAGLRAAVTEVPATLEETMVLIDRRAAIES</sequence>
<protein>
    <submittedName>
        <fullName evidence="4">ABC transporter-like protein</fullName>
    </submittedName>
</protein>
<dbReference type="PATRIC" id="fig|37919.13.peg.1660"/>
<dbReference type="CDD" id="cd03230">
    <property type="entry name" value="ABC_DR_subfamily_A"/>
    <property type="match status" value="1"/>
</dbReference>
<dbReference type="AlphaFoldDB" id="A0A1B1K149"/>
<keyword evidence="2" id="KW-0067">ATP-binding</keyword>
<dbReference type="SUPFAM" id="SSF52540">
    <property type="entry name" value="P-loop containing nucleoside triphosphate hydrolases"/>
    <property type="match status" value="1"/>
</dbReference>
<dbReference type="GO" id="GO:0016887">
    <property type="term" value="F:ATP hydrolysis activity"/>
    <property type="evidence" value="ECO:0007669"/>
    <property type="project" value="InterPro"/>
</dbReference>
<dbReference type="SMART" id="SM00382">
    <property type="entry name" value="AAA"/>
    <property type="match status" value="1"/>
</dbReference>
<dbReference type="Pfam" id="PF00005">
    <property type="entry name" value="ABC_tran"/>
    <property type="match status" value="1"/>
</dbReference>
<evidence type="ECO:0000313" key="4">
    <source>
        <dbReference type="EMBL" id="ANS26336.1"/>
    </source>
</evidence>
<dbReference type="GO" id="GO:0005524">
    <property type="term" value="F:ATP binding"/>
    <property type="evidence" value="ECO:0007669"/>
    <property type="project" value="UniProtKB-KW"/>
</dbReference>
<evidence type="ECO:0000256" key="1">
    <source>
        <dbReference type="ARBA" id="ARBA00022741"/>
    </source>
</evidence>
<feature type="domain" description="ABC transporter" evidence="3">
    <location>
        <begin position="7"/>
        <end position="224"/>
    </location>
</feature>
<dbReference type="EMBL" id="CP009111">
    <property type="protein sequence ID" value="ANS26336.1"/>
    <property type="molecule type" value="Genomic_DNA"/>
</dbReference>
<dbReference type="Proteomes" id="UP000186108">
    <property type="component" value="Chromosome"/>
</dbReference>
<dbReference type="PROSITE" id="PS50893">
    <property type="entry name" value="ABC_TRANSPORTER_2"/>
    <property type="match status" value="1"/>
</dbReference>
<gene>
    <name evidence="4" type="ORF">R1CP_08075</name>
</gene>
<evidence type="ECO:0000259" key="3">
    <source>
        <dbReference type="PROSITE" id="PS50893"/>
    </source>
</evidence>
<evidence type="ECO:0000313" key="5">
    <source>
        <dbReference type="Proteomes" id="UP000186108"/>
    </source>
</evidence>
<keyword evidence="1" id="KW-0547">Nucleotide-binding</keyword>
<proteinExistence type="predicted"/>
<dbReference type="PANTHER" id="PTHR43038:SF3">
    <property type="entry name" value="ABC TRANSPORTER G FAMILY MEMBER 20 ISOFORM X1"/>
    <property type="match status" value="1"/>
</dbReference>
<dbReference type="InterPro" id="IPR003593">
    <property type="entry name" value="AAA+_ATPase"/>
</dbReference>